<dbReference type="RefSeq" id="XP_014245486.1">
    <property type="nucleotide sequence ID" value="XM_014390000.2"/>
</dbReference>
<protein>
    <submittedName>
        <fullName evidence="5">Uncharacterized protein</fullName>
    </submittedName>
</protein>
<name>A0A8I6RHC1_CIMLE</name>
<reference evidence="5" key="1">
    <citation type="submission" date="2022-01" db="UniProtKB">
        <authorList>
            <consortium name="EnsemblMetazoa"/>
        </authorList>
    </citation>
    <scope>IDENTIFICATION</scope>
</reference>
<feature type="signal peptide" evidence="4">
    <location>
        <begin position="1"/>
        <end position="20"/>
    </location>
</feature>
<dbReference type="PANTHER" id="PTHR11008:SF39">
    <property type="entry name" value="CIRCADIAN CLOCK-CONTROLLED PROTEIN-LIKE PROTEIN"/>
    <property type="match status" value="1"/>
</dbReference>
<sequence length="257" mass="28647">MFRSALLIFLAVFGPNFAHALATRGKNKIPSYIKICSRSDPYLNECVKSSVEAIKPYLGEGIPELMIPKCNPLKLEDDINVELFTEPNFIRVTYSDVQIMGATDFKLTSVDLDLMTNVFKVGIDLPKLETIGNLDIKGKVSSLPIAGQGPSHGNYTDVHADAILVCENIIQNNEIYLNVKDISVKISMGYVHLNLQKVFAGEFGKFMDEFLGKNSETIAEEIIPLLEKSIGAMFQKLSNRIFNKFPLDELLPPKNVF</sequence>
<accession>A0A8I6RHC1</accession>
<dbReference type="PANTHER" id="PTHR11008">
    <property type="entry name" value="PROTEIN TAKEOUT-LIKE PROTEIN"/>
    <property type="match status" value="1"/>
</dbReference>
<proteinExistence type="inferred from homology"/>
<dbReference type="Pfam" id="PF06585">
    <property type="entry name" value="JHBP"/>
    <property type="match status" value="1"/>
</dbReference>
<evidence type="ECO:0000256" key="2">
    <source>
        <dbReference type="ARBA" id="ARBA00023108"/>
    </source>
</evidence>
<dbReference type="InterPro" id="IPR010562">
    <property type="entry name" value="Haemolymph_juvenile_hormone-bd"/>
</dbReference>
<dbReference type="AlphaFoldDB" id="A0A8I6RHC1"/>
<organism evidence="5 6">
    <name type="scientific">Cimex lectularius</name>
    <name type="common">Bed bug</name>
    <name type="synonym">Acanthia lectularia</name>
    <dbReference type="NCBI Taxonomy" id="79782"/>
    <lineage>
        <taxon>Eukaryota</taxon>
        <taxon>Metazoa</taxon>
        <taxon>Ecdysozoa</taxon>
        <taxon>Arthropoda</taxon>
        <taxon>Hexapoda</taxon>
        <taxon>Insecta</taxon>
        <taxon>Pterygota</taxon>
        <taxon>Neoptera</taxon>
        <taxon>Paraneoptera</taxon>
        <taxon>Hemiptera</taxon>
        <taxon>Heteroptera</taxon>
        <taxon>Panheteroptera</taxon>
        <taxon>Cimicomorpha</taxon>
        <taxon>Cimicidae</taxon>
        <taxon>Cimex</taxon>
    </lineage>
</organism>
<evidence type="ECO:0000313" key="5">
    <source>
        <dbReference type="EnsemblMetazoa" id="XP_014245486.1"/>
    </source>
</evidence>
<dbReference type="Proteomes" id="UP000494040">
    <property type="component" value="Unassembled WGS sequence"/>
</dbReference>
<keyword evidence="1 4" id="KW-0732">Signal</keyword>
<dbReference type="OMA" id="MGHATIY"/>
<evidence type="ECO:0000256" key="4">
    <source>
        <dbReference type="SAM" id="SignalP"/>
    </source>
</evidence>
<keyword evidence="6" id="KW-1185">Reference proteome</keyword>
<dbReference type="SMART" id="SM00700">
    <property type="entry name" value="JHBP"/>
    <property type="match status" value="1"/>
</dbReference>
<dbReference type="KEGG" id="clec:106664338"/>
<evidence type="ECO:0000256" key="3">
    <source>
        <dbReference type="ARBA" id="ARBA00060902"/>
    </source>
</evidence>
<dbReference type="GO" id="GO:0005615">
    <property type="term" value="C:extracellular space"/>
    <property type="evidence" value="ECO:0007669"/>
    <property type="project" value="TreeGrafter"/>
</dbReference>
<dbReference type="EnsemblMetazoa" id="XM_014390000.2">
    <property type="protein sequence ID" value="XP_014245486.1"/>
    <property type="gene ID" value="LOC106664338"/>
</dbReference>
<dbReference type="GO" id="GO:0007623">
    <property type="term" value="P:circadian rhythm"/>
    <property type="evidence" value="ECO:0007669"/>
    <property type="project" value="UniProtKB-ARBA"/>
</dbReference>
<dbReference type="InterPro" id="IPR038606">
    <property type="entry name" value="To_sf"/>
</dbReference>
<evidence type="ECO:0000313" key="6">
    <source>
        <dbReference type="Proteomes" id="UP000494040"/>
    </source>
</evidence>
<dbReference type="FunFam" id="3.15.10.30:FF:000001">
    <property type="entry name" value="Takeout-like protein 1"/>
    <property type="match status" value="1"/>
</dbReference>
<dbReference type="GeneID" id="106664338"/>
<dbReference type="OrthoDB" id="8174700at2759"/>
<evidence type="ECO:0000256" key="1">
    <source>
        <dbReference type="ARBA" id="ARBA00022729"/>
    </source>
</evidence>
<comment type="similarity">
    <text evidence="3">Belongs to the TO family.</text>
</comment>
<dbReference type="Gene3D" id="3.15.10.30">
    <property type="entry name" value="Haemolymph juvenile hormone binding protein"/>
    <property type="match status" value="1"/>
</dbReference>
<feature type="chain" id="PRO_5035318456" evidence="4">
    <location>
        <begin position="21"/>
        <end position="257"/>
    </location>
</feature>
<keyword evidence="2" id="KW-0090">Biological rhythms</keyword>